<dbReference type="KEGG" id="sii:LD85_1079"/>
<protein>
    <submittedName>
        <fullName evidence="3">Glycosyl transferase, family 2</fullName>
    </submittedName>
</protein>
<keyword evidence="3" id="KW-0808">Transferase</keyword>
<dbReference type="Pfam" id="PF00535">
    <property type="entry name" value="Glycos_transf_2"/>
    <property type="match status" value="1"/>
</dbReference>
<dbReference type="HOGENOM" id="CLU_932553_0_0_2"/>
<dbReference type="AlphaFoldDB" id="D2PJ08"/>
<evidence type="ECO:0000259" key="2">
    <source>
        <dbReference type="Pfam" id="PF00535"/>
    </source>
</evidence>
<dbReference type="GO" id="GO:0016740">
    <property type="term" value="F:transferase activity"/>
    <property type="evidence" value="ECO:0007669"/>
    <property type="project" value="UniProtKB-KW"/>
</dbReference>
<proteinExistence type="predicted"/>
<sequence length="301" mass="34385">MCKLAVLITSYNRSELFKKTLKSWLDREEVDTLIIKADSSKREEYEGYKEALEEIKGKSVIYEISDKRSGPTTAKNRVLEMALQNDCRFMIYADDDHYIPTESDVKGSLKILLNGSIGVVGGKVINLGNRAVDPDFFLNLPIADSLSKALGYIFLDVKHGPRLAEFVPAFFMIKGEAVKDVRYDEFYDSTNGFREESDFQQGVKKAGYKLVFNPYFYVYHIPIEEGGDRGVSLSRRIFGKSKANTYFSFKWYSKPKAIWYVLVSSIILILYSPNNALEVMKGVKDGIKEYQSKLTRRGKLR</sequence>
<organism evidence="3 4">
    <name type="scientific">Saccharolobus islandicus (strain L.D.8.5 / Lassen #2)</name>
    <name type="common">Sulfolobus islandicus</name>
    <dbReference type="NCBI Taxonomy" id="425944"/>
    <lineage>
        <taxon>Archaea</taxon>
        <taxon>Thermoproteota</taxon>
        <taxon>Thermoprotei</taxon>
        <taxon>Sulfolobales</taxon>
        <taxon>Sulfolobaceae</taxon>
        <taxon>Saccharolobus</taxon>
    </lineage>
</organism>
<keyword evidence="1" id="KW-0812">Transmembrane</keyword>
<keyword evidence="1" id="KW-0472">Membrane</keyword>
<gene>
    <name evidence="3" type="ordered locus">LD85_1079</name>
</gene>
<dbReference type="InterPro" id="IPR001173">
    <property type="entry name" value="Glyco_trans_2-like"/>
</dbReference>
<accession>D2PJ08</accession>
<evidence type="ECO:0000313" key="4">
    <source>
        <dbReference type="Proteomes" id="UP000001404"/>
    </source>
</evidence>
<dbReference type="Proteomes" id="UP000001404">
    <property type="component" value="Chromosome"/>
</dbReference>
<feature type="domain" description="Glycosyltransferase 2-like" evidence="2">
    <location>
        <begin position="6"/>
        <end position="121"/>
    </location>
</feature>
<name>D2PJ08_SACI9</name>
<dbReference type="SUPFAM" id="SSF53448">
    <property type="entry name" value="Nucleotide-diphospho-sugar transferases"/>
    <property type="match status" value="1"/>
</dbReference>
<evidence type="ECO:0000313" key="3">
    <source>
        <dbReference type="EMBL" id="ADB86761.1"/>
    </source>
</evidence>
<keyword evidence="1" id="KW-1133">Transmembrane helix</keyword>
<dbReference type="CDD" id="cd00761">
    <property type="entry name" value="Glyco_tranf_GTA_type"/>
    <property type="match status" value="1"/>
</dbReference>
<dbReference type="EMBL" id="CP001731">
    <property type="protein sequence ID" value="ADB86761.1"/>
    <property type="molecule type" value="Genomic_DNA"/>
</dbReference>
<reference evidence="4" key="1">
    <citation type="journal article" date="2009" name="Proc. Natl. Acad. Sci. U.S.A.">
        <title>Biogeography of the Sulfolobus islandicus pan-genome.</title>
        <authorList>
            <person name="Reno M.L."/>
            <person name="Held N.L."/>
            <person name="Fields C.J."/>
            <person name="Burke P.V."/>
            <person name="Whitaker R.J."/>
        </authorList>
    </citation>
    <scope>NUCLEOTIDE SEQUENCE [LARGE SCALE GENOMIC DNA]</scope>
    <source>
        <strain evidence="4">L.D.8.5 / Lassen #2</strain>
    </source>
</reference>
<dbReference type="Gene3D" id="3.90.550.10">
    <property type="entry name" value="Spore Coat Polysaccharide Biosynthesis Protein SpsA, Chain A"/>
    <property type="match status" value="1"/>
</dbReference>
<dbReference type="RefSeq" id="WP_012952680.1">
    <property type="nucleotide sequence ID" value="NC_013769.1"/>
</dbReference>
<dbReference type="InterPro" id="IPR029044">
    <property type="entry name" value="Nucleotide-diphossugar_trans"/>
</dbReference>
<feature type="transmembrane region" description="Helical" evidence="1">
    <location>
        <begin position="257"/>
        <end position="274"/>
    </location>
</feature>
<evidence type="ECO:0000256" key="1">
    <source>
        <dbReference type="SAM" id="Phobius"/>
    </source>
</evidence>